<dbReference type="EMBL" id="VFLP01000030">
    <property type="protein sequence ID" value="TRX93205.1"/>
    <property type="molecule type" value="Genomic_DNA"/>
</dbReference>
<dbReference type="InterPro" id="IPR036291">
    <property type="entry name" value="NAD(P)-bd_dom_sf"/>
</dbReference>
<dbReference type="SUPFAM" id="SSF51735">
    <property type="entry name" value="NAD(P)-binding Rossmann-fold domains"/>
    <property type="match status" value="1"/>
</dbReference>
<dbReference type="PANTHER" id="PTHR42901:SF1">
    <property type="entry name" value="ALCOHOL DEHYDROGENASE"/>
    <property type="match status" value="1"/>
</dbReference>
<protein>
    <submittedName>
        <fullName evidence="3">Uncharacterized protein</fullName>
    </submittedName>
</protein>
<organism evidence="3 4">
    <name type="scientific">Xylaria flabelliformis</name>
    <dbReference type="NCBI Taxonomy" id="2512241"/>
    <lineage>
        <taxon>Eukaryota</taxon>
        <taxon>Fungi</taxon>
        <taxon>Dikarya</taxon>
        <taxon>Ascomycota</taxon>
        <taxon>Pezizomycotina</taxon>
        <taxon>Sordariomycetes</taxon>
        <taxon>Xylariomycetidae</taxon>
        <taxon>Xylariales</taxon>
        <taxon>Xylariaceae</taxon>
        <taxon>Xylaria</taxon>
    </lineage>
</organism>
<evidence type="ECO:0000256" key="2">
    <source>
        <dbReference type="ARBA" id="ARBA00023002"/>
    </source>
</evidence>
<proteinExistence type="inferred from homology"/>
<dbReference type="InterPro" id="IPR002347">
    <property type="entry name" value="SDR_fam"/>
</dbReference>
<dbReference type="PANTHER" id="PTHR42901">
    <property type="entry name" value="ALCOHOL DEHYDROGENASE"/>
    <property type="match status" value="1"/>
</dbReference>
<dbReference type="Proteomes" id="UP000319160">
    <property type="component" value="Unassembled WGS sequence"/>
</dbReference>
<dbReference type="PRINTS" id="PR00081">
    <property type="entry name" value="GDHRDH"/>
</dbReference>
<reference evidence="4" key="1">
    <citation type="submission" date="2019-06" db="EMBL/GenBank/DDBJ databases">
        <title>Draft genome sequence of the griseofulvin-producing fungus Xylaria cubensis strain G536.</title>
        <authorList>
            <person name="Mead M.E."/>
            <person name="Raja H.A."/>
            <person name="Steenwyk J.L."/>
            <person name="Knowles S.L."/>
            <person name="Oberlies N.H."/>
            <person name="Rokas A."/>
        </authorList>
    </citation>
    <scope>NUCLEOTIDE SEQUENCE [LARGE SCALE GENOMIC DNA]</scope>
    <source>
        <strain evidence="4">G536</strain>
    </source>
</reference>
<dbReference type="GO" id="GO:0016491">
    <property type="term" value="F:oxidoreductase activity"/>
    <property type="evidence" value="ECO:0007669"/>
    <property type="project" value="UniProtKB-KW"/>
</dbReference>
<sequence>MNVTRHHQPYPAIDPSRPELSHHGRVVLVTGSSSGIGLYIARAFAKAKAATVILTGRQEETLTPAVERLASEYPQTRFIGRVIDIVDSQEAERMWNAFDNDGLVIDILVLNAARIQCDKVPLLGRGHAEVLADYATNVGANLHFAERFYHQKKRDQTKKLVLLNVSTFSIHNFEINKARPSYGLTKNGAALAMQLIAQEIPVSDMQILSFHPGFIYTFSAREMGYRDRSHFHHDDLPAHYAVWAASDEAAFLHGRYTWAEWDVEELGSGEIRKRIEDDDKYLRVGVSGL</sequence>
<dbReference type="OrthoDB" id="1933717at2759"/>
<accession>A0A553HZ48</accession>
<keyword evidence="2" id="KW-0560">Oxidoreductase</keyword>
<evidence type="ECO:0000313" key="4">
    <source>
        <dbReference type="Proteomes" id="UP000319160"/>
    </source>
</evidence>
<name>A0A553HZ48_9PEZI</name>
<comment type="caution">
    <text evidence="3">The sequence shown here is derived from an EMBL/GenBank/DDBJ whole genome shotgun (WGS) entry which is preliminary data.</text>
</comment>
<keyword evidence="4" id="KW-1185">Reference proteome</keyword>
<dbReference type="Gene3D" id="3.40.50.720">
    <property type="entry name" value="NAD(P)-binding Rossmann-like Domain"/>
    <property type="match status" value="1"/>
</dbReference>
<gene>
    <name evidence="3" type="ORF">FHL15_005784</name>
</gene>
<evidence type="ECO:0000313" key="3">
    <source>
        <dbReference type="EMBL" id="TRX93205.1"/>
    </source>
</evidence>
<dbReference type="AlphaFoldDB" id="A0A553HZ48"/>
<dbReference type="Pfam" id="PF00106">
    <property type="entry name" value="adh_short"/>
    <property type="match status" value="1"/>
</dbReference>
<comment type="similarity">
    <text evidence="1">Belongs to the short-chain dehydrogenases/reductases (SDR) family.</text>
</comment>
<evidence type="ECO:0000256" key="1">
    <source>
        <dbReference type="ARBA" id="ARBA00006484"/>
    </source>
</evidence>